<keyword evidence="3" id="KW-0813">Transport</keyword>
<evidence type="ECO:0000256" key="1">
    <source>
        <dbReference type="ARBA" id="ARBA00004651"/>
    </source>
</evidence>
<organism evidence="9 10">
    <name type="scientific">Thioalkalivibrio versutus</name>
    <dbReference type="NCBI Taxonomy" id="106634"/>
    <lineage>
        <taxon>Bacteria</taxon>
        <taxon>Pseudomonadati</taxon>
        <taxon>Pseudomonadota</taxon>
        <taxon>Gammaproteobacteria</taxon>
        <taxon>Chromatiales</taxon>
        <taxon>Ectothiorhodospiraceae</taxon>
        <taxon>Thioalkalivibrio</taxon>
    </lineage>
</organism>
<dbReference type="EMBL" id="CP011367">
    <property type="protein sequence ID" value="AKJ96399.1"/>
    <property type="molecule type" value="Genomic_DNA"/>
</dbReference>
<evidence type="ECO:0000256" key="5">
    <source>
        <dbReference type="ARBA" id="ARBA00022692"/>
    </source>
</evidence>
<feature type="transmembrane region" description="Helical" evidence="8">
    <location>
        <begin position="154"/>
        <end position="176"/>
    </location>
</feature>
<dbReference type="PATRIC" id="fig|106634.4.peg.657"/>
<gene>
    <name evidence="9" type="ORF">TVD_03220</name>
</gene>
<feature type="transmembrane region" description="Helical" evidence="8">
    <location>
        <begin position="200"/>
        <end position="231"/>
    </location>
</feature>
<comment type="similarity">
    <text evidence="2">Belongs to the autoinducer-2 exporter (AI-2E) (TC 2.A.86) family.</text>
</comment>
<evidence type="ECO:0008006" key="11">
    <source>
        <dbReference type="Google" id="ProtNLM"/>
    </source>
</evidence>
<feature type="transmembrane region" description="Helical" evidence="8">
    <location>
        <begin position="319"/>
        <end position="346"/>
    </location>
</feature>
<evidence type="ECO:0000256" key="4">
    <source>
        <dbReference type="ARBA" id="ARBA00022475"/>
    </source>
</evidence>
<feature type="transmembrane region" description="Helical" evidence="8">
    <location>
        <begin position="280"/>
        <end position="299"/>
    </location>
</feature>
<keyword evidence="4" id="KW-1003">Cell membrane</keyword>
<dbReference type="GO" id="GO:0005886">
    <property type="term" value="C:plasma membrane"/>
    <property type="evidence" value="ECO:0007669"/>
    <property type="project" value="UniProtKB-SubCell"/>
</dbReference>
<reference evidence="9 10" key="1">
    <citation type="submission" date="2015-04" db="EMBL/GenBank/DDBJ databases">
        <title>Complete Sequence for the Genome of the Thioalkalivibrio versutus D301.</title>
        <authorList>
            <person name="Mu T."/>
            <person name="Zhou J."/>
            <person name="Xu X."/>
        </authorList>
    </citation>
    <scope>NUCLEOTIDE SEQUENCE [LARGE SCALE GENOMIC DNA]</scope>
    <source>
        <strain evidence="9 10">D301</strain>
    </source>
</reference>
<dbReference type="STRING" id="106634.TVD_03220"/>
<sequence>MFNAAELRLFRYTAVLLSLVALTALIAIVAWSLGWILSTFYNLLLSLSIAGILALVLHPVVNFLETRLRLPRWLAIMLLMAIFFLGVGALLFFLVPTLTAQIVQLVTALPETLARWEDHFSFYFPEISAMISERLEAGNGGESESSLEVTGETVMSYLGILAGISFVPLFLFFALLSGDSLRGKASELLSIFQGRTQQKLLYFMDVFVGYMTAFFQGQLMIAMIMGALYALSFTLIGLQYGVLAGLVLGLLNIVPFLGTLIGLLVILPLAYLQPDGGIELLMLTVLAFAVIQLIESWLLTPKIMSNRSGLHPALVIISLFFWGTALNGIIGMVLAIPLTAFFVAIWGEIKSSLKHALSSREDARP</sequence>
<dbReference type="Pfam" id="PF01594">
    <property type="entry name" value="AI-2E_transport"/>
    <property type="match status" value="1"/>
</dbReference>
<feature type="transmembrane region" description="Helical" evidence="8">
    <location>
        <begin position="40"/>
        <end position="61"/>
    </location>
</feature>
<evidence type="ECO:0000256" key="7">
    <source>
        <dbReference type="ARBA" id="ARBA00023136"/>
    </source>
</evidence>
<name>A0A0G3G7P1_9GAMM</name>
<evidence type="ECO:0000313" key="10">
    <source>
        <dbReference type="Proteomes" id="UP000064201"/>
    </source>
</evidence>
<accession>A0A0G3G7P1</accession>
<dbReference type="Proteomes" id="UP000064201">
    <property type="component" value="Chromosome"/>
</dbReference>
<evidence type="ECO:0000256" key="6">
    <source>
        <dbReference type="ARBA" id="ARBA00022989"/>
    </source>
</evidence>
<evidence type="ECO:0000256" key="3">
    <source>
        <dbReference type="ARBA" id="ARBA00022448"/>
    </source>
</evidence>
<dbReference type="InterPro" id="IPR002549">
    <property type="entry name" value="AI-2E-like"/>
</dbReference>
<comment type="subcellular location">
    <subcellularLocation>
        <location evidence="1">Cell membrane</location>
        <topology evidence="1">Multi-pass membrane protein</topology>
    </subcellularLocation>
</comment>
<dbReference type="KEGG" id="tvr:TVD_03220"/>
<keyword evidence="10" id="KW-1185">Reference proteome</keyword>
<dbReference type="AlphaFoldDB" id="A0A0G3G7P1"/>
<dbReference type="PANTHER" id="PTHR21716">
    <property type="entry name" value="TRANSMEMBRANE PROTEIN"/>
    <property type="match status" value="1"/>
</dbReference>
<evidence type="ECO:0000256" key="8">
    <source>
        <dbReference type="SAM" id="Phobius"/>
    </source>
</evidence>
<evidence type="ECO:0000256" key="2">
    <source>
        <dbReference type="ARBA" id="ARBA00009773"/>
    </source>
</evidence>
<keyword evidence="6 8" id="KW-1133">Transmembrane helix</keyword>
<proteinExistence type="inferred from homology"/>
<feature type="transmembrane region" description="Helical" evidence="8">
    <location>
        <begin position="73"/>
        <end position="95"/>
    </location>
</feature>
<protein>
    <recommendedName>
        <fullName evidence="11">AI-2E family transporter</fullName>
    </recommendedName>
</protein>
<evidence type="ECO:0000313" key="9">
    <source>
        <dbReference type="EMBL" id="AKJ96399.1"/>
    </source>
</evidence>
<dbReference type="GO" id="GO:0055085">
    <property type="term" value="P:transmembrane transport"/>
    <property type="evidence" value="ECO:0007669"/>
    <property type="project" value="TreeGrafter"/>
</dbReference>
<keyword evidence="5 8" id="KW-0812">Transmembrane</keyword>
<dbReference type="PANTHER" id="PTHR21716:SF53">
    <property type="entry name" value="PERMEASE PERM-RELATED"/>
    <property type="match status" value="1"/>
</dbReference>
<feature type="transmembrane region" description="Helical" evidence="8">
    <location>
        <begin position="12"/>
        <end position="34"/>
    </location>
</feature>
<keyword evidence="7 8" id="KW-0472">Membrane</keyword>
<feature type="transmembrane region" description="Helical" evidence="8">
    <location>
        <begin position="243"/>
        <end position="268"/>
    </location>
</feature>